<dbReference type="EMBL" id="WIGN01000482">
    <property type="protein sequence ID" value="KAF6791354.1"/>
    <property type="molecule type" value="Genomic_DNA"/>
</dbReference>
<reference evidence="2 3" key="1">
    <citation type="journal article" date="2020" name="Phytopathology">
        <title>Genome Sequence Resources of Colletotrichum truncatum, C. plurivorum, C. musicola, and C. sojae: Four Species Pathogenic to Soybean (Glycine max).</title>
        <authorList>
            <person name="Rogerio F."/>
            <person name="Boufleur T.R."/>
            <person name="Ciampi-Guillardi M."/>
            <person name="Sukno S.A."/>
            <person name="Thon M.R."/>
            <person name="Massola Junior N.S."/>
            <person name="Baroncelli R."/>
        </authorList>
    </citation>
    <scope>NUCLEOTIDE SEQUENCE [LARGE SCALE GENOMIC DNA]</scope>
    <source>
        <strain evidence="2 3">LFN0009</strain>
    </source>
</reference>
<gene>
    <name evidence="2" type="ORF">CSOJ01_14390</name>
</gene>
<accession>A0A8H6IQG1</accession>
<dbReference type="Proteomes" id="UP000652219">
    <property type="component" value="Unassembled WGS sequence"/>
</dbReference>
<dbReference type="PROSITE" id="PS51257">
    <property type="entry name" value="PROKAR_LIPOPROTEIN"/>
    <property type="match status" value="1"/>
</dbReference>
<proteinExistence type="predicted"/>
<feature type="region of interest" description="Disordered" evidence="1">
    <location>
        <begin position="80"/>
        <end position="110"/>
    </location>
</feature>
<organism evidence="2 3">
    <name type="scientific">Colletotrichum sojae</name>
    <dbReference type="NCBI Taxonomy" id="2175907"/>
    <lineage>
        <taxon>Eukaryota</taxon>
        <taxon>Fungi</taxon>
        <taxon>Dikarya</taxon>
        <taxon>Ascomycota</taxon>
        <taxon>Pezizomycotina</taxon>
        <taxon>Sordariomycetes</taxon>
        <taxon>Hypocreomycetidae</taxon>
        <taxon>Glomerellales</taxon>
        <taxon>Glomerellaceae</taxon>
        <taxon>Colletotrichum</taxon>
        <taxon>Colletotrichum orchidearum species complex</taxon>
    </lineage>
</organism>
<evidence type="ECO:0000256" key="1">
    <source>
        <dbReference type="SAM" id="MobiDB-lite"/>
    </source>
</evidence>
<dbReference type="AlphaFoldDB" id="A0A8H6IQG1"/>
<protein>
    <submittedName>
        <fullName evidence="2">Uncharacterized protein</fullName>
    </submittedName>
</protein>
<name>A0A8H6IQG1_9PEZI</name>
<sequence length="110" mass="11221">MRSDVLTIVFASTFFRCLPTGPGACLASTAACLSMHGRTRIAAGRSPAAWIDPLADPWAADAIGPGRRAAAGSCSATGVTGLPHKTILKPSTSVPDGGDQLARQQADRSS</sequence>
<keyword evidence="3" id="KW-1185">Reference proteome</keyword>
<evidence type="ECO:0000313" key="2">
    <source>
        <dbReference type="EMBL" id="KAF6791354.1"/>
    </source>
</evidence>
<comment type="caution">
    <text evidence="2">The sequence shown here is derived from an EMBL/GenBank/DDBJ whole genome shotgun (WGS) entry which is preliminary data.</text>
</comment>
<evidence type="ECO:0000313" key="3">
    <source>
        <dbReference type="Proteomes" id="UP000652219"/>
    </source>
</evidence>